<dbReference type="PANTHER" id="PTHR30329">
    <property type="entry name" value="STATOR ELEMENT OF FLAGELLAR MOTOR COMPLEX"/>
    <property type="match status" value="1"/>
</dbReference>
<keyword evidence="4" id="KW-0812">Transmembrane</keyword>
<sequence>MAKRKKKHEEHIDETWLIPYSDLLTLLLALFIVLFAASSVDAKKFSQLAASFNAALNGGVSVLDFPSPVEPITQEEQSLMKPGGNEQIVDKNKYEQQMKYLQETEKLDQLKKQLDAYLESNNLTGKLHTKVTDEGLLITIMDNALFASGSAKVKVEARNLASEISKLLEPDGRRVTVSGHTDTVPIRNSQFSSNWELSSQRALNFMTILLENKKLDPRKFSARAFGEFQPVATNQTNDGRATNRRVEVAILRNFEKEKGSEMHK</sequence>
<dbReference type="InterPro" id="IPR036737">
    <property type="entry name" value="OmpA-like_sf"/>
</dbReference>
<dbReference type="InterPro" id="IPR006665">
    <property type="entry name" value="OmpA-like"/>
</dbReference>
<keyword evidence="6 7" id="KW-0472">Membrane</keyword>
<evidence type="ECO:0000256" key="7">
    <source>
        <dbReference type="PROSITE-ProRule" id="PRU00473"/>
    </source>
</evidence>
<keyword evidence="10" id="KW-1185">Reference proteome</keyword>
<keyword evidence="9" id="KW-0966">Cell projection</keyword>
<evidence type="ECO:0000313" key="9">
    <source>
        <dbReference type="EMBL" id="QDX92564.1"/>
    </source>
</evidence>
<dbReference type="Proteomes" id="UP000319432">
    <property type="component" value="Chromosome"/>
</dbReference>
<dbReference type="Gene3D" id="3.30.1330.60">
    <property type="entry name" value="OmpA-like domain"/>
    <property type="match status" value="1"/>
</dbReference>
<dbReference type="Pfam" id="PF00691">
    <property type="entry name" value="OmpA"/>
    <property type="match status" value="1"/>
</dbReference>
<evidence type="ECO:0000256" key="3">
    <source>
        <dbReference type="ARBA" id="ARBA00022475"/>
    </source>
</evidence>
<keyword evidence="3" id="KW-1003">Cell membrane</keyword>
<evidence type="ECO:0000313" key="10">
    <source>
        <dbReference type="Proteomes" id="UP000319432"/>
    </source>
</evidence>
<keyword evidence="9" id="KW-0282">Flagellum</keyword>
<organism evidence="9 10">
    <name type="scientific">Brevibacillus laterosporus</name>
    <name type="common">Bacillus laterosporus</name>
    <dbReference type="NCBI Taxonomy" id="1465"/>
    <lineage>
        <taxon>Bacteria</taxon>
        <taxon>Bacillati</taxon>
        <taxon>Bacillota</taxon>
        <taxon>Bacilli</taxon>
        <taxon>Bacillales</taxon>
        <taxon>Paenibacillaceae</taxon>
        <taxon>Brevibacillus</taxon>
    </lineage>
</organism>
<dbReference type="PROSITE" id="PS51123">
    <property type="entry name" value="OMPA_2"/>
    <property type="match status" value="1"/>
</dbReference>
<gene>
    <name evidence="9" type="primary">motB</name>
    <name evidence="9" type="ORF">EEL30_09655</name>
</gene>
<keyword evidence="5" id="KW-1133">Transmembrane helix</keyword>
<dbReference type="NCBIfam" id="NF005831">
    <property type="entry name" value="PRK07734.1"/>
    <property type="match status" value="1"/>
</dbReference>
<keyword evidence="9" id="KW-0969">Cilium</keyword>
<dbReference type="InterPro" id="IPR050330">
    <property type="entry name" value="Bact_OuterMem_StrucFunc"/>
</dbReference>
<comment type="similarity">
    <text evidence="2">Belongs to the MotB family.</text>
</comment>
<dbReference type="Pfam" id="PF13677">
    <property type="entry name" value="MotB_plug"/>
    <property type="match status" value="1"/>
</dbReference>
<comment type="subcellular location">
    <subcellularLocation>
        <location evidence="1">Cell membrane</location>
        <topology evidence="1">Single-pass membrane protein</topology>
    </subcellularLocation>
</comment>
<feature type="domain" description="OmpA-like" evidence="8">
    <location>
        <begin position="133"/>
        <end position="254"/>
    </location>
</feature>
<dbReference type="CDD" id="cd07185">
    <property type="entry name" value="OmpA_C-like"/>
    <property type="match status" value="1"/>
</dbReference>
<dbReference type="InterPro" id="IPR025713">
    <property type="entry name" value="MotB-like_N_dom"/>
</dbReference>
<name>A0A518V6G6_BRELA</name>
<evidence type="ECO:0000256" key="6">
    <source>
        <dbReference type="ARBA" id="ARBA00023136"/>
    </source>
</evidence>
<dbReference type="EMBL" id="CP033464">
    <property type="protein sequence ID" value="QDX92564.1"/>
    <property type="molecule type" value="Genomic_DNA"/>
</dbReference>
<evidence type="ECO:0000256" key="4">
    <source>
        <dbReference type="ARBA" id="ARBA00022692"/>
    </source>
</evidence>
<dbReference type="GO" id="GO:0005886">
    <property type="term" value="C:plasma membrane"/>
    <property type="evidence" value="ECO:0007669"/>
    <property type="project" value="UniProtKB-SubCell"/>
</dbReference>
<dbReference type="AlphaFoldDB" id="A0A518V6G6"/>
<accession>A0A518V6G6</accession>
<evidence type="ECO:0000256" key="5">
    <source>
        <dbReference type="ARBA" id="ARBA00022989"/>
    </source>
</evidence>
<dbReference type="PANTHER" id="PTHR30329:SF21">
    <property type="entry name" value="LIPOPROTEIN YIAD-RELATED"/>
    <property type="match status" value="1"/>
</dbReference>
<evidence type="ECO:0000256" key="2">
    <source>
        <dbReference type="ARBA" id="ARBA00008914"/>
    </source>
</evidence>
<evidence type="ECO:0000256" key="1">
    <source>
        <dbReference type="ARBA" id="ARBA00004162"/>
    </source>
</evidence>
<dbReference type="OrthoDB" id="9815217at2"/>
<reference evidence="9 10" key="1">
    <citation type="submission" date="2018-11" db="EMBL/GenBank/DDBJ databases">
        <title>Phylogenetic determinants of toxin gene distribution in genomes of Brevibacillus laterosporus.</title>
        <authorList>
            <person name="Glare T.R."/>
            <person name="Durrant A."/>
            <person name="Berry C."/>
            <person name="Palma L."/>
            <person name="Ormskirk M."/>
            <person name="Cox M.O."/>
        </authorList>
    </citation>
    <scope>NUCLEOTIDE SEQUENCE [LARGE SCALE GENOMIC DNA]</scope>
    <source>
        <strain evidence="9 10">1821L</strain>
    </source>
</reference>
<dbReference type="SUPFAM" id="SSF103088">
    <property type="entry name" value="OmpA-like"/>
    <property type="match status" value="1"/>
</dbReference>
<protein>
    <submittedName>
        <fullName evidence="9">Flagellar motor protein MotB</fullName>
    </submittedName>
</protein>
<proteinExistence type="inferred from homology"/>
<evidence type="ECO:0000259" key="8">
    <source>
        <dbReference type="PROSITE" id="PS51123"/>
    </source>
</evidence>